<feature type="domain" description="PPE family C-terminal" evidence="2">
    <location>
        <begin position="119"/>
        <end position="156"/>
    </location>
</feature>
<accession>X8BHC9</accession>
<dbReference type="PATRIC" id="fig|1299334.3.peg.4662"/>
<comment type="caution">
    <text evidence="3">The sequence shown here is derived from an EMBL/GenBank/DDBJ whole genome shotgun (WGS) entry which is preliminary data.</text>
</comment>
<evidence type="ECO:0000256" key="1">
    <source>
        <dbReference type="SAM" id="SignalP"/>
    </source>
</evidence>
<gene>
    <name evidence="3" type="ORF">I553_6508</name>
</gene>
<dbReference type="InterPro" id="IPR022171">
    <property type="entry name" value="PPE_C"/>
</dbReference>
<reference evidence="3" key="1">
    <citation type="submission" date="2014-01" db="EMBL/GenBank/DDBJ databases">
        <authorList>
            <person name="Brown-Elliot B."/>
            <person name="Wallace R."/>
            <person name="Lenaerts A."/>
            <person name="Ordway D."/>
            <person name="DeGroote M.A."/>
            <person name="Parker T."/>
            <person name="Sizemore C."/>
            <person name="Tallon L.J."/>
            <person name="Sadzewicz L.K."/>
            <person name="Sengamalay N."/>
            <person name="Fraser C.M."/>
            <person name="Hine E."/>
            <person name="Shefchek K.A."/>
            <person name="Das S.P."/>
            <person name="Tettelin H."/>
        </authorList>
    </citation>
    <scope>NUCLEOTIDE SEQUENCE [LARGE SCALE GENOMIC DNA]</scope>
    <source>
        <strain evidence="3">4042</strain>
    </source>
</reference>
<keyword evidence="1" id="KW-0732">Signal</keyword>
<dbReference type="AlphaFoldDB" id="X8BHC9"/>
<evidence type="ECO:0000259" key="2">
    <source>
        <dbReference type="Pfam" id="PF12484"/>
    </source>
</evidence>
<sequence length="198" mass="19876">MQSALSQLISLVPSTLQSLAATATSTSASSSSGLSGLQSSLSSLSTLLSNATGAYSPIGLMAVPVAGGLRPCRRSALPKTAGRRVVAGSLKTDHRSAGPLSGGFMSELQPAAWAGSGVGGMGRASLVGGLSVPTSWATAAPALRSVATVMPNTGVGLLPRLPRTARPGCSATWRCRVWPDARSAVQPHAQSAARLRAC</sequence>
<protein>
    <submittedName>
        <fullName evidence="3">Polymorphic PE/PPE family protein</fullName>
    </submittedName>
</protein>
<name>X8BHC9_MYCXE</name>
<dbReference type="EMBL" id="JAOB01000042">
    <property type="protein sequence ID" value="EUA42648.1"/>
    <property type="molecule type" value="Genomic_DNA"/>
</dbReference>
<evidence type="ECO:0000313" key="3">
    <source>
        <dbReference type="EMBL" id="EUA42648.1"/>
    </source>
</evidence>
<feature type="signal peptide" evidence="1">
    <location>
        <begin position="1"/>
        <end position="20"/>
    </location>
</feature>
<organism evidence="3">
    <name type="scientific">Mycobacterium xenopi 4042</name>
    <dbReference type="NCBI Taxonomy" id="1299334"/>
    <lineage>
        <taxon>Bacteria</taxon>
        <taxon>Bacillati</taxon>
        <taxon>Actinomycetota</taxon>
        <taxon>Actinomycetes</taxon>
        <taxon>Mycobacteriales</taxon>
        <taxon>Mycobacteriaceae</taxon>
        <taxon>Mycobacterium</taxon>
    </lineage>
</organism>
<feature type="chain" id="PRO_5004984055" evidence="1">
    <location>
        <begin position="21"/>
        <end position="198"/>
    </location>
</feature>
<proteinExistence type="predicted"/>
<dbReference type="Pfam" id="PF12484">
    <property type="entry name" value="PPE-SVP"/>
    <property type="match status" value="1"/>
</dbReference>